<feature type="compositionally biased region" description="Acidic residues" evidence="1">
    <location>
        <begin position="23"/>
        <end position="37"/>
    </location>
</feature>
<gene>
    <name evidence="2" type="ORF">MNAB215_400</name>
</gene>
<organism evidence="2 3">
    <name type="scientific">Mycobacterium numidiamassiliense</name>
    <dbReference type="NCBI Taxonomy" id="1841861"/>
    <lineage>
        <taxon>Bacteria</taxon>
        <taxon>Bacillati</taxon>
        <taxon>Actinomycetota</taxon>
        <taxon>Actinomycetes</taxon>
        <taxon>Mycobacteriales</taxon>
        <taxon>Mycobacteriaceae</taxon>
        <taxon>Mycobacterium</taxon>
    </lineage>
</organism>
<accession>A0A2U3P3A3</accession>
<dbReference type="EMBL" id="FUEZ01000003">
    <property type="protein sequence ID" value="SPM38224.1"/>
    <property type="molecule type" value="Genomic_DNA"/>
</dbReference>
<evidence type="ECO:0000313" key="3">
    <source>
        <dbReference type="Proteomes" id="UP000240424"/>
    </source>
</evidence>
<name>A0A2U3P3A3_9MYCO</name>
<feature type="compositionally biased region" description="Acidic residues" evidence="1">
    <location>
        <begin position="44"/>
        <end position="63"/>
    </location>
</feature>
<sequence length="132" mass="14519">MPKTGRCRLALSRAGQSAVVDSDINDDMLDPSESLDSDEVRNDDGDEVVDPPDEWIEADDHESLDEKLAAETPDDPPDSRPSREAHDSDEGGALELLSDDDLDRIDPNQHGRARGQIDGTPEDGDSYFNDER</sequence>
<protein>
    <submittedName>
        <fullName evidence="2">Uncharacterized protein</fullName>
    </submittedName>
</protein>
<feature type="region of interest" description="Disordered" evidence="1">
    <location>
        <begin position="1"/>
        <end position="132"/>
    </location>
</feature>
<dbReference type="Proteomes" id="UP000240424">
    <property type="component" value="Unassembled WGS sequence"/>
</dbReference>
<dbReference type="AlphaFoldDB" id="A0A2U3P3A3"/>
<dbReference type="STRING" id="1841861.GCA_900157365_04603"/>
<feature type="compositionally biased region" description="Basic and acidic residues" evidence="1">
    <location>
        <begin position="77"/>
        <end position="89"/>
    </location>
</feature>
<reference evidence="2 3" key="1">
    <citation type="submission" date="2017-01" db="EMBL/GenBank/DDBJ databases">
        <authorList>
            <consortium name="Urmite Genomes"/>
        </authorList>
    </citation>
    <scope>NUCLEOTIDE SEQUENCE [LARGE SCALE GENOMIC DNA]</scope>
    <source>
        <strain evidence="2 3">AB215</strain>
    </source>
</reference>
<proteinExistence type="predicted"/>
<keyword evidence="3" id="KW-1185">Reference proteome</keyword>
<evidence type="ECO:0000256" key="1">
    <source>
        <dbReference type="SAM" id="MobiDB-lite"/>
    </source>
</evidence>
<evidence type="ECO:0000313" key="2">
    <source>
        <dbReference type="EMBL" id="SPM38224.1"/>
    </source>
</evidence>